<dbReference type="Pfam" id="PF24987">
    <property type="entry name" value="HEAT_EF3_N"/>
    <property type="match status" value="3"/>
</dbReference>
<gene>
    <name evidence="14" type="ORF">SCF082_LOCUS46580</name>
</gene>
<dbReference type="PROSITE" id="PS50879">
    <property type="entry name" value="RNASE_H_1"/>
    <property type="match status" value="1"/>
</dbReference>
<dbReference type="InterPro" id="IPR002048">
    <property type="entry name" value="EF_hand_dom"/>
</dbReference>
<dbReference type="Gene3D" id="1.20.120.350">
    <property type="entry name" value="Voltage-gated potassium channels. Chain C"/>
    <property type="match status" value="1"/>
</dbReference>
<feature type="region of interest" description="Disordered" evidence="10">
    <location>
        <begin position="1160"/>
        <end position="1182"/>
    </location>
</feature>
<feature type="compositionally biased region" description="Polar residues" evidence="10">
    <location>
        <begin position="1205"/>
        <end position="1230"/>
    </location>
</feature>
<dbReference type="PROSITE" id="PS50222">
    <property type="entry name" value="EF_HAND_2"/>
    <property type="match status" value="1"/>
</dbReference>
<evidence type="ECO:0000256" key="6">
    <source>
        <dbReference type="ARBA" id="ARBA00022737"/>
    </source>
</evidence>
<dbReference type="InterPro" id="IPR036397">
    <property type="entry name" value="RNaseH_sf"/>
</dbReference>
<evidence type="ECO:0000259" key="13">
    <source>
        <dbReference type="PROSITE" id="PS50879"/>
    </source>
</evidence>
<dbReference type="InterPro" id="IPR027359">
    <property type="entry name" value="Volt_channel_dom_sf"/>
</dbReference>
<dbReference type="InterPro" id="IPR011989">
    <property type="entry name" value="ARM-like"/>
</dbReference>
<name>A0ABP0RFU6_9DINO</name>
<feature type="compositionally biased region" description="Polar residues" evidence="10">
    <location>
        <begin position="1160"/>
        <end position="1171"/>
    </location>
</feature>
<accession>A0ABP0RFU6</accession>
<dbReference type="Pfam" id="PF23271">
    <property type="entry name" value="HEAT_GCN1"/>
    <property type="match status" value="1"/>
</dbReference>
<dbReference type="PANTHER" id="PTHR23346:SF7">
    <property type="entry name" value="STALLED RIBOSOME SENSOR GCN1"/>
    <property type="match status" value="1"/>
</dbReference>
<comment type="similarity">
    <text evidence="2">Belongs to the GCN1 family.</text>
</comment>
<feature type="region of interest" description="Disordered" evidence="10">
    <location>
        <begin position="1202"/>
        <end position="1285"/>
    </location>
</feature>
<dbReference type="InterPro" id="IPR029063">
    <property type="entry name" value="SAM-dependent_MTases_sf"/>
</dbReference>
<comment type="subcellular location">
    <subcellularLocation>
        <location evidence="1">Membrane</location>
        <topology evidence="1">Multi-pass membrane protein</topology>
    </subcellularLocation>
</comment>
<evidence type="ECO:0000259" key="12">
    <source>
        <dbReference type="PROSITE" id="PS50222"/>
    </source>
</evidence>
<feature type="compositionally biased region" description="Basic residues" evidence="10">
    <location>
        <begin position="1231"/>
        <end position="1244"/>
    </location>
</feature>
<feature type="repeat" description="HEAT" evidence="9">
    <location>
        <begin position="5513"/>
        <end position="5550"/>
    </location>
</feature>
<protein>
    <submittedName>
        <fullName evidence="14">Protein ILITYHIA</fullName>
    </submittedName>
</protein>
<evidence type="ECO:0000256" key="10">
    <source>
        <dbReference type="SAM" id="MobiDB-lite"/>
    </source>
</evidence>
<feature type="repeat" description="HEAT" evidence="9">
    <location>
        <begin position="5849"/>
        <end position="5886"/>
    </location>
</feature>
<feature type="repeat" description="HEAT" evidence="9">
    <location>
        <begin position="5390"/>
        <end position="5427"/>
    </location>
</feature>
<dbReference type="Gene3D" id="3.40.50.150">
    <property type="entry name" value="Vaccinia Virus protein VP39"/>
    <property type="match status" value="1"/>
</dbReference>
<feature type="compositionally biased region" description="Basic and acidic residues" evidence="10">
    <location>
        <begin position="1107"/>
        <end position="1117"/>
    </location>
</feature>
<keyword evidence="4" id="KW-0808">Transferase</keyword>
<dbReference type="SUPFAM" id="SSF48371">
    <property type="entry name" value="ARM repeat"/>
    <property type="match status" value="4"/>
</dbReference>
<keyword evidence="5 11" id="KW-0812">Transmembrane</keyword>
<keyword evidence="6" id="KW-0677">Repeat</keyword>
<dbReference type="InterPro" id="IPR016024">
    <property type="entry name" value="ARM-type_fold"/>
</dbReference>
<dbReference type="InterPro" id="IPR000477">
    <property type="entry name" value="RT_dom"/>
</dbReference>
<dbReference type="Gene3D" id="3.60.10.10">
    <property type="entry name" value="Endonuclease/exonuclease/phosphatase"/>
    <property type="match status" value="1"/>
</dbReference>
<dbReference type="PANTHER" id="PTHR23346">
    <property type="entry name" value="TRANSLATIONAL ACTIVATOR GCN1-RELATED"/>
    <property type="match status" value="1"/>
</dbReference>
<evidence type="ECO:0000256" key="11">
    <source>
        <dbReference type="SAM" id="Phobius"/>
    </source>
</evidence>
<reference evidence="14 15" key="1">
    <citation type="submission" date="2024-02" db="EMBL/GenBank/DDBJ databases">
        <authorList>
            <person name="Chen Y."/>
            <person name="Shah S."/>
            <person name="Dougan E. K."/>
            <person name="Thang M."/>
            <person name="Chan C."/>
        </authorList>
    </citation>
    <scope>NUCLEOTIDE SEQUENCE [LARGE SCALE GENOMIC DNA]</scope>
</reference>
<evidence type="ECO:0000256" key="2">
    <source>
        <dbReference type="ARBA" id="ARBA00007366"/>
    </source>
</evidence>
<dbReference type="EMBL" id="CAXAMM010041451">
    <property type="protein sequence ID" value="CAK9099452.1"/>
    <property type="molecule type" value="Genomic_DNA"/>
</dbReference>
<evidence type="ECO:0000256" key="4">
    <source>
        <dbReference type="ARBA" id="ARBA00022679"/>
    </source>
</evidence>
<dbReference type="InterPro" id="IPR057546">
    <property type="entry name" value="HEAT_GCN1"/>
</dbReference>
<dbReference type="PROSITE" id="PS50077">
    <property type="entry name" value="HEAT_REPEAT"/>
    <property type="match status" value="3"/>
</dbReference>
<keyword evidence="3" id="KW-0489">Methyltransferase</keyword>
<evidence type="ECO:0000256" key="7">
    <source>
        <dbReference type="ARBA" id="ARBA00022989"/>
    </source>
</evidence>
<dbReference type="SUPFAM" id="SSF53335">
    <property type="entry name" value="S-adenosyl-L-methionine-dependent methyltransferases"/>
    <property type="match status" value="1"/>
</dbReference>
<evidence type="ECO:0000256" key="8">
    <source>
        <dbReference type="ARBA" id="ARBA00023136"/>
    </source>
</evidence>
<feature type="compositionally biased region" description="Basic and acidic residues" evidence="10">
    <location>
        <begin position="1264"/>
        <end position="1280"/>
    </location>
</feature>
<evidence type="ECO:0000313" key="15">
    <source>
        <dbReference type="Proteomes" id="UP001642464"/>
    </source>
</evidence>
<dbReference type="Pfam" id="PF24984">
    <property type="entry name" value="HEAT_EF3_GNC1"/>
    <property type="match status" value="1"/>
</dbReference>
<dbReference type="Pfam" id="PF00075">
    <property type="entry name" value="RNase_H"/>
    <property type="match status" value="1"/>
</dbReference>
<keyword evidence="15" id="KW-1185">Reference proteome</keyword>
<feature type="transmembrane region" description="Helical" evidence="11">
    <location>
        <begin position="750"/>
        <end position="769"/>
    </location>
</feature>
<comment type="caution">
    <text evidence="14">The sequence shown here is derived from an EMBL/GenBank/DDBJ whole genome shotgun (WGS) entry which is preliminary data.</text>
</comment>
<feature type="region of interest" description="Disordered" evidence="10">
    <location>
        <begin position="1073"/>
        <end position="1117"/>
    </location>
</feature>
<dbReference type="InterPro" id="IPR036691">
    <property type="entry name" value="Endo/exonu/phosph_ase_sf"/>
</dbReference>
<dbReference type="InterPro" id="IPR034085">
    <property type="entry name" value="TOG"/>
</dbReference>
<feature type="transmembrane region" description="Helical" evidence="11">
    <location>
        <begin position="868"/>
        <end position="892"/>
    </location>
</feature>
<dbReference type="InterPro" id="IPR001525">
    <property type="entry name" value="C5_MeTfrase"/>
</dbReference>
<dbReference type="SUPFAM" id="SSF53098">
    <property type="entry name" value="Ribonuclease H-like"/>
    <property type="match status" value="1"/>
</dbReference>
<proteinExistence type="inferred from homology"/>
<evidence type="ECO:0000256" key="1">
    <source>
        <dbReference type="ARBA" id="ARBA00004141"/>
    </source>
</evidence>
<dbReference type="InterPro" id="IPR002156">
    <property type="entry name" value="RNaseH_domain"/>
</dbReference>
<dbReference type="SUPFAM" id="SSF56219">
    <property type="entry name" value="DNase I-like"/>
    <property type="match status" value="1"/>
</dbReference>
<feature type="domain" description="EF-hand" evidence="12">
    <location>
        <begin position="937"/>
        <end position="972"/>
    </location>
</feature>
<dbReference type="InterPro" id="IPR005821">
    <property type="entry name" value="Ion_trans_dom"/>
</dbReference>
<evidence type="ECO:0000256" key="5">
    <source>
        <dbReference type="ARBA" id="ARBA00022692"/>
    </source>
</evidence>
<dbReference type="Gene3D" id="1.25.10.10">
    <property type="entry name" value="Leucine-rich Repeat Variant"/>
    <property type="match status" value="5"/>
</dbReference>
<dbReference type="Pfam" id="PF00145">
    <property type="entry name" value="DNA_methylase"/>
    <property type="match status" value="1"/>
</dbReference>
<dbReference type="Pfam" id="PF24993">
    <property type="entry name" value="GNC1_N"/>
    <property type="match status" value="1"/>
</dbReference>
<dbReference type="InterPro" id="IPR056810">
    <property type="entry name" value="GNC1-like_N"/>
</dbReference>
<dbReference type="InterPro" id="IPR012337">
    <property type="entry name" value="RNaseH-like_sf"/>
</dbReference>
<dbReference type="Pfam" id="PF00520">
    <property type="entry name" value="Ion_trans"/>
    <property type="match status" value="1"/>
</dbReference>
<feature type="region of interest" description="Disordered" evidence="10">
    <location>
        <begin position="2129"/>
        <end position="2156"/>
    </location>
</feature>
<keyword evidence="7 11" id="KW-1133">Transmembrane helix</keyword>
<sequence length="6344" mass="702956">MDDSQFLALCKSLAQELPSAAPKRCREALEELLEKAQERKKDLAPDLCKALITFVASMAAPRVPMCMSLQFLCLELLGRAGSSVRAYEDDASKADVQAFFFKLMKKEAKTQPCFKPRIMVLMLQYLLRWLHSSNAQKCLSKEGAFKAEVVTSLLDAWCSEMARCIRWPGRWQLKATRSLQKVMGAMPEVILPWALAFLKKSEDPPALLVAALTRTPNVERSTLLELYSKHVLEAKKVLTDFTLHAWSPVAAASSSEELAQQLLPLALRMMKRQPAPSAVSFPSMVGSLRLDLSNHAKELLETAPERLKDKDRRWLGRELVKDVAVNSSAEALLAVAESWAELVKKAGKVDEKQAALQALAERHGGAVGSGPDRFAFGAQDPKGPLAKVAAEDANEETRYLGYRALGALALRLPSNLQDQVVAELLKPLSDKKAPDRARLAALAVLAQLAEAREGTSCAWAGSFVDKALPLLTLAATKPVQRLSSLLGFAVCGSLAKADGEVLSSKMKKEQLSLLKEMRRGVGPRQTLSDQLIGARFSNFMVLVVIVDSICTCMDIVPRRFMRHRADDSSASCGSSHSFVEGDDARAAVEDVPLAVEVLSNTALGLYTVEFVVVLILRGCKMLREVATWLDLLIIGIGIEKDLQAGHRQLHDPWRWSDLSVSPLQQRISIIRVLRLVRIFRITRVLQRTRALRELSKLVSMMTTCLKEEHKEHLLRDGYKTCPYMVLHFLLRDHDRLGDAHGFSERFWQRFWAPLLFGVVTLKMTFAWNLKDPSDMKRRDRWSRVEFIHPLIQELHFEENAFSDCSDCHKATRSVMHANVLLFKTVIAGDSWGQIAVPVIDEYPGRLGLHAAAVWDFSKSHMLWSQRTAIIFMGSLLTLVFGVLNLIVAASWLRYRMRWVVVDTFAEARQRDVLNLAEDLEVRRKDPEFQSRLRVMDIDESDLRQLFDMIDGTGEGEIQSAEFIAALSRWVRDSKTAPRFVKYNMLRLEQWNWSKWLDVAVAFRSLQMQEDLYDIVQEQFDILEHSNLCFEQVLRDNGLLINDAQFGASNSQSPDFFRRQVTAWDKFEEATAQASTGGDVVAGSTVGTPVSHEGPSPEQPHASRKAKVPHDAGPFHRDDGETARAAFAQLETVVLKATEAALRRSFVVLEHALPQLQSKGVSECSRGSSQSLGDDAMTTPNAFLPRTRPRISVRHGRMGIQAVPSHRSSSFEHPTTSAALGNESRTASRASRQSHGHTRPARRLVRTPIGVFSPPGASIGLASTEFRERRSSNPEKEREAEQVEVTRTSKGCRVDRQNMVTSPTQVATKVRGLRIEWKNHGFVTGEDLSIFNGWITAGDGGIDLRLEQIPATRVVRLGGFLADQIIELCSGLGGMSAAASALGLKSMACMDLSPLAIAACRRNHDSLVLEGDICNPDDLARLFSLMKGVKVGLLCGFPCPPFSVMCDQKAFGDSRSEVFVAALNAAFLFNSAYVILECTPTTGKYQQVQDLLCSFARAMNFECRQQILKLSDVWPCQRTRWWCYLIPAEAVPNNVILPSLPRFPHLQTVGDILPSWPFWSRAEEEALSWTPEEEDFYASTLVLENHELRQSGSCPTLLHSLGHHLYACPCGCRHQGLSHERLLRDGVALTMLPSTFSAQHYRHLHPCEAGYLCSLPADFIYNLEQARSDLPLIGQTAAPLQTMWVLLHVLHQLQEHGFGSWPLNFSNPQEVLLAYINNNLEVCKQLWPTCEHRHPQEVCFKEADSSFSCLLDPMTSAQQFLHAHQQLLGWAHRVTLFRDGIPQLPNALLRGGSYDVVVTQPRHSRPAPTDFISVKLHDGITEYDFHGPAGTRLSSVLESLGFSYKHGIEFSNLCRSYRWGDALWQSEQGEVRGLGRASPAATGVHHHELYGELHTILQLLPSHILDAVQVVPHHIIQLLINRPASFASKLLLNEHSTPFTWLIFPLLAKSHWSLLILDFSLMEFHYLDGLPDFHLDLVTSVVSTVALAFSMATPKLRQRTPLEQLDGDYCAAVLLHNVGIFFNLWSAMTVDALQDWTDSLKSQEELQGCGPAEYSQTHAWLCKFLITKGVPEADSPARATLALKKLGHAPIAKAISQANPWSALKQLANAQQRPFQWIQHNELMNHIQQRAKEHHGAASGPSKKPSKKRAEPAPPVSPNALILAPKSFVDEHDHELPQLQLDKVTPESNGIILGTVEQAANFLRGQKTISINSLAMLTTTEIPSTMHGKLTVQHMVWPALLADSADPILIRGSCIQLGDHMAKKVLGPEPSPATFVPELFKLQVYQDQWPHSWTDFIGRPLKALVQHFECLQFCDGSTCNNASSCKRFHPALEEEIDMVILDAFGWKWCDATGAAANSKKAASFGIMVRVPPSAAPAILAISATDGLYTELREPVSKGPSTKYAVIWIKGDLQQAIHTKCQTAKALHVVRSHQRYGLRCLATDQEAVHKVALPKLPFVAGSNALQFEVGPWPYGSTKQSIAQSLQAAGWQARPLRPTHGTPEGRYWLIGAEAAFSSPILQLGSASLIITPVAILKSRAPPQVMGSLQTLQRLQAPLGEDPLQVRDPWATALHSVPASSAPPASSKLDEISQQLQTSVAEQVREQLRSFSDSYMDTDDSRLSQMEASITELQAQSTQFAGWFAEAGERMQALSKQVSSQEGQLVELTNEVTRTDQRTEQLHQSVGKLRQDFQNDLEASMARQLESMDNPGPTAFHSSRTTVASDEDWGFPRLNPVFGSSIDVSTDDEHAASAPCLVVGTANPSGINGKALAFASLPWGIWNVAETQASQPVFARFQRELNWMTQYKLHCKHGHFAPFRPHSDFAGSWTGVAQISPGPIHPVPLQWQGASYQSGRIMLSSFALHEHTLLGASVYAPPAGPTYRNAKQLSSQLLEQLTAELVLSSHGPRFIAGDFNCDTEDLQVFTTWRLAGWEEIQHLAEKRFSQHRLPTSKGKAIRDHLWLSPELQQWLLEVHVDSEHFADHAILYGRFRLPESRWWHQHWPMPSNLPWQHLRPDRLPDSVVGAEDKLLTPVRGRFSLYRFDKVDMEIFNPKAAFSAEQFIFGVDSFGDSRLTVSEPLLPLTGTFKLTRCPPGEPSFMLMDFAMDFDGGGCVVPFSTHDLVQARHLHHNQVLTKQLKQGDYLPITHLVKEEQAQILQVNNDHSVRLSCHLHLQGDQSITLNLEPAELQQQQGDDYYLNSDLLSAPGQTVVVRTQCNTFQAIESELANLWTPIWQKHSGLALSHWNRIVAFGLRYMPKLPPLAFQWTSSQFAYLTSHYRKRITRGPDAWSRDDIAHLPAHKQADLVNMFHKIQEGADWPQQLVTGFVIPIRKTPIADQAKHYRPIVLISFLYRLWATGICRAYLPYLTKIIPTLVFGYVPGRRAEDVWFLLQTLIQSSYTMQSELLGYNADLVKCFNTLPRAPILLLLQLMGFPTDCAKAWNQALTQLQRRFRIASHTGDALLSSTGFPEGDPLSCIAMLAFNTALDTYLKIYSAGVACPVFVDNIQLVASALGELCHGINVLQVFMDSWDICLDPGKCFAWATTPDSRRALRNLGYATKLAAKDLGAQMTYSRVSRTQVAQSRIGAVADHWRILRHSSAPRWAKLVAIRTITWPKVLHGVANRLLPVAAIDQLRSAAMRALHWDRAGASPHVRWSLMQLPQMDPEYQQLWQVLSTFWRMVHQFPLILELWLQSGDNPGFRSQGPLHVVVQCLGYLDWHLDAQLCLWIQHLRINFWTLSLECLQLLLQYSWHQKVCLKVRHRKDFAGLHSIHWAASFRSLVFPQRDAAELLATIQDGTFFTSHAKAHFDDQHSGLCASCQQPDTVAHRALHCPYYHQVRRRYPAEVRLWSQRSMAFTHHGLHPANPHHWEYWQALLSLPDCREDFFDLTVMAEHTFIFTDGSCSSPKKPSQALAAWSVITLEPQRTLSQGPVPGLIQSIDLAEAMAVHSAFLWVLRTGARATIFSDSQYALDNFRHLQKHLDVPPRWKHQGLWQQALKTVEQLDHGQVTLQKISSHMEEDQCASPRADWCKKGNDFADRLARWQNHLRSDAFMATYSAYCAAEEVAFTATRAQLSFLTDLANLSLSRPTECSIPEEASLATLGAGTEANDASLAAQLGPEILSHSIRLGKFSESVVGNLVSWLTCVDISSSVKVYVSLLELLVGFCLDGNHLPLPDHFEDGVLLTQNEVPCGGLVRQTLATQLSTFSELFNLVCGHFNLSLDTCHMARPHLRIFKRKHFGFGLESRGARAPVPVQTPQKPRDPALTEPTGAFTKRVEELPREGVSFLNAVPVIQKAPHAELAAQAQFWRALLAGRVPGSPEVNFETHSQNVLPNCSTESILCNRCFAWPSVAPAREATSETALLHLPEVLREAERWACCCDGYSGRWALVAWLAEQSALPKQKRQANVGSAALRQTLVELCRAASALEGDVRPEVLCLLSFAAHHPLLATGCWPTRRLWRYLQRKDFGKCFKEASLSGRVKGDEINVVMMEVLRMRSTVRAASVARAPPGQRWEWLPPGSRCFGRDLQRRGGNQTLTGTSVEGIASMRCHRIRPPIGLSARRVARRDTEFDALDRPEMGDGLGLKGQVISEKLEERGRDDVKVFFAPEGVLWIEEGVYVAEERNNKNVSKNKYLQDMDEEEEVKAPASRMKFAPLARDKEKPKESKAAKAGPHIGAMTQSQIEEAKIQEQSDTRARIRSGLAETAGYMMFRGGTETPRTCGEVMDESTGELVPRFLKLLQSPLTVQKARQCLRSLIEVVVPATAIGRRDLLADALMVIGKHWLNRSPAAAGTPGEERVCEVVLSGVDGHQRLSGSTLALVLPLIIRALFDSSSQLQELCTKALQLLERQLTLGMQVPEETAMEIFDSLSVVLLALPGMSNQAQAAMVAASKHMISSTDQLVRLADMFFSNEALMRSSVISALGALPENEKVQDGTVDADAARAVLRLGALDASAEVAKKALEDLQLDVDEVLLMELVDYASKRGTLPEVQDLVAKALAEVLTELDDPKNAQTALELLTQLFREESTSRITVAKCLERIYATNLKDEEQVFMAFKFLLRPGLSLTNGSTPEASELRDVLLAAGVAAVSQQSVNGYGISLIEQHGETYADGLIAIVEQFEDSAASTAGGESAHLGIAVFLGGLSKHLAADHVKVPEILPRLLQRLQDKTSTTSVQNAIVKVMPPLMKQNKEKAAETLDQLLETALAPKTDAVTRRGAAMGVGATVKGLGIQAVRQHNILITIGAAAEDKKSAAVREGALLCLEGLTMMLGRLFEPYVVSSLPLLLQNGSVRNSAAVREDPSVGDCERCSSFMTVVPNERRIGAFSDSQQSVRNASQVAAGAMMSQLSGPGVKQVLTPLLAGIQDKQWRTKLGSIELLASMTQCLEKQLAACLPQVVPALCTVINDQHAKVKEAAREAINKVGSIISSPEIKAIAPQLISAMTDGAQFEHITRNVLDKLLATSFVHHIDAPSLSLVCPLIHRAMKERSGDMKRKGAQIVGAMVLLIKDAKDIQPYLEMLIPQLKVTLVDQVPDVRATSAKAFGTLANALPEDMLGDVLPWLFEMLRSSGSAVERSGAAHGLSEVLMAKGSDRIEMLLPDILTNASNQEADPEAREGYMGLFCYLPVAMGSTFEPYIEEVLNMLLKGMGDDVSSVRDTAFKAAQTITKHFGSSHTALLLPPLEEGVFDIDWRIRHGAVQLMGQLIQQILRAHRIPTNSAELMQVEALPREWRCHMLASLYIVRSDENIVVKQACGQVWKAVVQNTPRTLRELLPTLMTRLIANLASTNREKQRVAARCVGDLVGKLGERVMPELMPIFMDTLSEGDAHVREGVCIGLAELINATTKDLLAAYLTQLIPAIQQAIIDDDDSVRNQASTVVALLHNAVGPRATKDVVEWLLEQLEGDEEWGELFLHGLEQLMKKQPGAVLPTVLGELASPTKTEWTPLQVQGLASLSVVPDRNAVHRAWADVYWADPEMQEVAVESAARVVDAVEQTGLVMLLNELVGPMQDAESARRRVVGAQLLKHFFENTGLDVVPALPLALPALLPSALADQDEDALSAAMGALNAIVKKCKKEELPPYLNEVRGTVLKLITDPETKKVDPEIFLPGLCNHKGLEPLYPIYQHALVHGSPDAREVAAKGLGELVDHTTEKALAPYAVKITGPLIRIVGDKFPGSVKKAIVEALRSLLARGGDTLKPFLPQLQTTYVKCLSDPPNSEEVREKAAESLGMLVRRAPRTEPLINELCTGVSNQVDPAARLAMGHALGEVLLNLPQATSETAQGKILAALTAQNFDLDSPRECEVIGWALGMLLRRHLPTEKAVEVFNEQVATRDGRTGRRCWHLGVVQCVEG</sequence>
<keyword evidence="8 11" id="KW-0472">Membrane</keyword>
<dbReference type="SMART" id="SM01349">
    <property type="entry name" value="TOG"/>
    <property type="match status" value="1"/>
</dbReference>
<dbReference type="Proteomes" id="UP001642464">
    <property type="component" value="Unassembled WGS sequence"/>
</dbReference>
<evidence type="ECO:0000256" key="9">
    <source>
        <dbReference type="PROSITE-ProRule" id="PRU00103"/>
    </source>
</evidence>
<feature type="domain" description="RNase H type-1" evidence="13">
    <location>
        <begin position="3888"/>
        <end position="4043"/>
    </location>
</feature>
<dbReference type="Gene3D" id="3.30.420.10">
    <property type="entry name" value="Ribonuclease H-like superfamily/Ribonuclease H"/>
    <property type="match status" value="1"/>
</dbReference>
<dbReference type="Pfam" id="PF00078">
    <property type="entry name" value="RVT_1"/>
    <property type="match status" value="1"/>
</dbReference>
<dbReference type="InterPro" id="IPR021133">
    <property type="entry name" value="HEAT_type_2"/>
</dbReference>
<evidence type="ECO:0000313" key="14">
    <source>
        <dbReference type="EMBL" id="CAK9099452.1"/>
    </source>
</evidence>
<organism evidence="14 15">
    <name type="scientific">Durusdinium trenchii</name>
    <dbReference type="NCBI Taxonomy" id="1381693"/>
    <lineage>
        <taxon>Eukaryota</taxon>
        <taxon>Sar</taxon>
        <taxon>Alveolata</taxon>
        <taxon>Dinophyceae</taxon>
        <taxon>Suessiales</taxon>
        <taxon>Symbiodiniaceae</taxon>
        <taxon>Durusdinium</taxon>
    </lineage>
</organism>
<evidence type="ECO:0000256" key="3">
    <source>
        <dbReference type="ARBA" id="ARBA00022603"/>
    </source>
</evidence>